<evidence type="ECO:0000259" key="9">
    <source>
        <dbReference type="Pfam" id="PF10590"/>
    </source>
</evidence>
<dbReference type="GO" id="GO:0010181">
    <property type="term" value="F:FMN binding"/>
    <property type="evidence" value="ECO:0007669"/>
    <property type="project" value="UniProtKB-UniRule"/>
</dbReference>
<feature type="binding site" evidence="6 7">
    <location>
        <position position="83"/>
    </location>
    <ligand>
        <name>FMN</name>
        <dbReference type="ChEBI" id="CHEBI:58210"/>
    </ligand>
</feature>
<evidence type="ECO:0000313" key="10">
    <source>
        <dbReference type="EMBL" id="KEG19914.1"/>
    </source>
</evidence>
<dbReference type="AlphaFoldDB" id="A0A072REI5"/>
<comment type="function">
    <text evidence="6">Catalyzes the oxidation of either pyridoxine 5'-phosphate (PNP) or pyridoxamine 5'-phosphate (PMP) into pyridoxal 5'-phosphate (PLP).</text>
</comment>
<feature type="binding site" evidence="6 7">
    <location>
        <position position="195"/>
    </location>
    <ligand>
        <name>FMN</name>
        <dbReference type="ChEBI" id="CHEBI:58210"/>
    </ligand>
</feature>
<dbReference type="UniPathway" id="UPA01068">
    <property type="reaction ID" value="UER00304"/>
</dbReference>
<feature type="binding site" evidence="6 7">
    <location>
        <position position="105"/>
    </location>
    <ligand>
        <name>FMN</name>
        <dbReference type="ChEBI" id="CHEBI:58210"/>
    </ligand>
</feature>
<feature type="binding site" evidence="6">
    <location>
        <begin position="191"/>
        <end position="193"/>
    </location>
    <ligand>
        <name>substrate</name>
    </ligand>
</feature>
<comment type="pathway">
    <text evidence="6">Cofactor metabolism; pyridoxal 5'-phosphate salvage; pyridoxal 5'-phosphate from pyridoxamine 5'-phosphate: step 1/1.</text>
</comment>
<evidence type="ECO:0000256" key="3">
    <source>
        <dbReference type="ARBA" id="ARBA00022643"/>
    </source>
</evidence>
<dbReference type="InterPro" id="IPR019740">
    <property type="entry name" value="Pyridox_Oxase_CS"/>
</dbReference>
<comment type="similarity">
    <text evidence="1 6">Belongs to the pyridoxamine 5'-phosphate oxidase family.</text>
</comment>
<feature type="binding site" evidence="6 7">
    <location>
        <position position="185"/>
    </location>
    <ligand>
        <name>FMN</name>
        <dbReference type="ChEBI" id="CHEBI:58210"/>
    </ligand>
</feature>
<dbReference type="HAMAP" id="MF_01629">
    <property type="entry name" value="PdxH"/>
    <property type="match status" value="1"/>
</dbReference>
<keyword evidence="2 6" id="KW-0285">Flavoprotein</keyword>
<feature type="binding site" evidence="6">
    <location>
        <position position="123"/>
    </location>
    <ligand>
        <name>substrate</name>
    </ligand>
</feature>
<keyword evidence="5 6" id="KW-0664">Pyridoxine biosynthesis</keyword>
<gene>
    <name evidence="6" type="primary">pdxH</name>
    <name evidence="10" type="ORF">H710_00508</name>
</gene>
<evidence type="ECO:0000256" key="7">
    <source>
        <dbReference type="PIRSR" id="PIRSR000190-2"/>
    </source>
</evidence>
<keyword evidence="3 6" id="KW-0288">FMN</keyword>
<dbReference type="Gene3D" id="2.30.110.10">
    <property type="entry name" value="Electron Transport, Fmn-binding Protein, Chain A"/>
    <property type="match status" value="1"/>
</dbReference>
<feature type="binding site" evidence="6">
    <location>
        <position position="127"/>
    </location>
    <ligand>
        <name>substrate</name>
    </ligand>
</feature>
<feature type="domain" description="Pyridoxine 5'-phosphate oxidase dimerisation C-terminal" evidence="9">
    <location>
        <begin position="172"/>
        <end position="215"/>
    </location>
</feature>
<dbReference type="Proteomes" id="UP000031740">
    <property type="component" value="Unassembled WGS sequence"/>
</dbReference>
<dbReference type="InterPro" id="IPR011576">
    <property type="entry name" value="Pyridox_Oxase_N"/>
</dbReference>
<feature type="binding site" evidence="6 7">
    <location>
        <begin position="140"/>
        <end position="141"/>
    </location>
    <ligand>
        <name>FMN</name>
        <dbReference type="ChEBI" id="CHEBI:58210"/>
    </ligand>
</feature>
<dbReference type="GO" id="GO:0004733">
    <property type="term" value="F:pyridoxamine phosphate oxidase activity"/>
    <property type="evidence" value="ECO:0007669"/>
    <property type="project" value="UniProtKB-UniRule"/>
</dbReference>
<dbReference type="PIRSF" id="PIRSF000190">
    <property type="entry name" value="Pyd_amn-ph_oxd"/>
    <property type="match status" value="1"/>
</dbReference>
<feature type="binding site" evidence="6">
    <location>
        <position position="66"/>
    </location>
    <ligand>
        <name>substrate</name>
    </ligand>
</feature>
<organism evidence="10 11">
    <name type="scientific">Bartonella bacilliformis Ver097</name>
    <dbReference type="NCBI Taxonomy" id="1293911"/>
    <lineage>
        <taxon>Bacteria</taxon>
        <taxon>Pseudomonadati</taxon>
        <taxon>Pseudomonadota</taxon>
        <taxon>Alphaproteobacteria</taxon>
        <taxon>Hyphomicrobiales</taxon>
        <taxon>Bartonellaceae</taxon>
        <taxon>Bartonella</taxon>
    </lineage>
</organism>
<feature type="domain" description="Pyridoxamine 5'-phosphate oxidase N-terminal" evidence="8">
    <location>
        <begin position="38"/>
        <end position="158"/>
    </location>
</feature>
<evidence type="ECO:0000256" key="5">
    <source>
        <dbReference type="ARBA" id="ARBA00023096"/>
    </source>
</evidence>
<comment type="pathway">
    <text evidence="6">Cofactor metabolism; pyridoxal 5'-phosphate salvage; pyridoxal 5'-phosphate from pyridoxine 5'-phosphate: step 1/1.</text>
</comment>
<dbReference type="PATRIC" id="fig|1293911.3.peg.533"/>
<name>A0A072REI5_BARBA</name>
<dbReference type="STRING" id="1293911.H710_00508"/>
<dbReference type="Pfam" id="PF10590">
    <property type="entry name" value="PNP_phzG_C"/>
    <property type="match status" value="1"/>
</dbReference>
<sequence length="215" mass="25339">MLTKFESMMSNKIQTDDDFTQTQNPFTLFASWLEEATINEINDPNAMALATVDETGLPNVRMVLLKSFNSTGFVFYTNYESCKGQEILKSMKASLVFHWKSLRRQIRIRGFVEQVSPEEADAYFQSRPHGSQIGAWASKQSRLLEDRFVLEREVSRYTANYAIGSVPRPPYWSGFRIKPLFIEFWRDRPSRLHDRLLFTRDFLEQNNWKKQRLYP</sequence>
<comment type="catalytic activity">
    <reaction evidence="6">
        <text>pyridoxamine 5'-phosphate + O2 + H2O = pyridoxal 5'-phosphate + H2O2 + NH4(+)</text>
        <dbReference type="Rhea" id="RHEA:15817"/>
        <dbReference type="ChEBI" id="CHEBI:15377"/>
        <dbReference type="ChEBI" id="CHEBI:15379"/>
        <dbReference type="ChEBI" id="CHEBI:16240"/>
        <dbReference type="ChEBI" id="CHEBI:28938"/>
        <dbReference type="ChEBI" id="CHEBI:58451"/>
        <dbReference type="ChEBI" id="CHEBI:597326"/>
        <dbReference type="EC" id="1.4.3.5"/>
    </reaction>
</comment>
<evidence type="ECO:0000256" key="6">
    <source>
        <dbReference type="HAMAP-Rule" id="MF_01629"/>
    </source>
</evidence>
<dbReference type="SUPFAM" id="SSF50475">
    <property type="entry name" value="FMN-binding split barrel"/>
    <property type="match status" value="1"/>
</dbReference>
<comment type="caution">
    <text evidence="10">The sequence shown here is derived from an EMBL/GenBank/DDBJ whole genome shotgun (WGS) entry which is preliminary data.</text>
</comment>
<reference evidence="10 11" key="1">
    <citation type="submission" date="2013-04" db="EMBL/GenBank/DDBJ databases">
        <title>The Genome Sequence of Bartonella bacilliformis Ver097.</title>
        <authorList>
            <consortium name="The Broad Institute Genomics Platform"/>
            <consortium name="The Broad Institute Genome Sequencing Center for Infectious Disease"/>
            <person name="Feldgarden M."/>
            <person name="Kirby J."/>
            <person name="Birtles R."/>
            <person name="Dasch G."/>
            <person name="Hendrix L."/>
            <person name="Koehler J."/>
            <person name="Walker B."/>
            <person name="Young S.K."/>
            <person name="Zeng Q."/>
            <person name="Gargeya S."/>
            <person name="Fitzgerald M."/>
            <person name="Haas B."/>
            <person name="Abouelleil A."/>
            <person name="Allen A.W."/>
            <person name="Alvarado L."/>
            <person name="Arachchi H.M."/>
            <person name="Berlin A.M."/>
            <person name="Chapman S.B."/>
            <person name="Gainer-Dewar J."/>
            <person name="Goldberg J."/>
            <person name="Griggs A."/>
            <person name="Gujja S."/>
            <person name="Hansen M."/>
            <person name="Howarth C."/>
            <person name="Imamovic A."/>
            <person name="Ireland A."/>
            <person name="Larimer J."/>
            <person name="McCowan C."/>
            <person name="Murphy C."/>
            <person name="Pearson M."/>
            <person name="Poon T.W."/>
            <person name="Priest M."/>
            <person name="Roberts A."/>
            <person name="Saif S."/>
            <person name="Shea T."/>
            <person name="Sisk P."/>
            <person name="Sykes S."/>
            <person name="Wortman J."/>
            <person name="Nusbaum C."/>
            <person name="Birren B."/>
        </authorList>
    </citation>
    <scope>NUCLEOTIDE SEQUENCE [LARGE SCALE GENOMIC DNA]</scope>
    <source>
        <strain evidence="10 11">Ver097</strain>
    </source>
</reference>
<dbReference type="GO" id="GO:0008615">
    <property type="term" value="P:pyridoxine biosynthetic process"/>
    <property type="evidence" value="ECO:0007669"/>
    <property type="project" value="UniProtKB-UniRule"/>
</dbReference>
<dbReference type="InterPro" id="IPR019576">
    <property type="entry name" value="Pyridoxamine_oxidase_dimer_C"/>
</dbReference>
<dbReference type="PANTHER" id="PTHR10851:SF0">
    <property type="entry name" value="PYRIDOXINE-5'-PHOSPHATE OXIDASE"/>
    <property type="match status" value="1"/>
</dbReference>
<proteinExistence type="inferred from homology"/>
<evidence type="ECO:0000313" key="11">
    <source>
        <dbReference type="Proteomes" id="UP000031740"/>
    </source>
</evidence>
<evidence type="ECO:0000259" key="8">
    <source>
        <dbReference type="Pfam" id="PF01243"/>
    </source>
</evidence>
<dbReference type="NCBIfam" id="NF004231">
    <property type="entry name" value="PRK05679.1"/>
    <property type="match status" value="1"/>
</dbReference>
<comment type="caution">
    <text evidence="6">Lacks conserved residue(s) required for the propagation of feature annotation.</text>
</comment>
<dbReference type="InterPro" id="IPR012349">
    <property type="entry name" value="Split_barrel_FMN-bd"/>
</dbReference>
<dbReference type="NCBIfam" id="TIGR00558">
    <property type="entry name" value="pdxH"/>
    <property type="match status" value="1"/>
</dbReference>
<protein>
    <recommendedName>
        <fullName evidence="6">Pyridoxine/pyridoxamine 5'-phosphate oxidase</fullName>
        <ecNumber evidence="6">1.4.3.5</ecNumber>
    </recommendedName>
    <alternativeName>
        <fullName evidence="6">PNP/PMP oxidase</fullName>
        <shortName evidence="6">PNPOx</shortName>
    </alternativeName>
    <alternativeName>
        <fullName evidence="6">Pyridoxal 5'-phosphate synthase</fullName>
    </alternativeName>
</protein>
<dbReference type="EC" id="1.4.3.5" evidence="6"/>
<dbReference type="Pfam" id="PF01243">
    <property type="entry name" value="PNPOx_N"/>
    <property type="match status" value="1"/>
</dbReference>
<dbReference type="EMBL" id="ASIV01000004">
    <property type="protein sequence ID" value="KEG19914.1"/>
    <property type="molecule type" value="Genomic_DNA"/>
</dbReference>
<feature type="binding site" evidence="6">
    <location>
        <position position="131"/>
    </location>
    <ligand>
        <name>substrate</name>
    </ligand>
</feature>
<comment type="subunit">
    <text evidence="6">Homodimer.</text>
</comment>
<dbReference type="InterPro" id="IPR000659">
    <property type="entry name" value="Pyridox_Oxase"/>
</dbReference>
<comment type="cofactor">
    <cofactor evidence="6 7">
        <name>FMN</name>
        <dbReference type="ChEBI" id="CHEBI:58210"/>
    </cofactor>
    <text evidence="6 7">Binds 1 FMN per subunit.</text>
</comment>
<accession>A0A072REI5</accession>
<dbReference type="PROSITE" id="PS01064">
    <property type="entry name" value="PYRIDOX_OXIDASE"/>
    <property type="match status" value="1"/>
</dbReference>
<comment type="catalytic activity">
    <reaction evidence="6">
        <text>pyridoxine 5'-phosphate + O2 = pyridoxal 5'-phosphate + H2O2</text>
        <dbReference type="Rhea" id="RHEA:15149"/>
        <dbReference type="ChEBI" id="CHEBI:15379"/>
        <dbReference type="ChEBI" id="CHEBI:16240"/>
        <dbReference type="ChEBI" id="CHEBI:58589"/>
        <dbReference type="ChEBI" id="CHEBI:597326"/>
        <dbReference type="EC" id="1.4.3.5"/>
    </reaction>
</comment>
<feature type="binding site" evidence="6 7">
    <location>
        <begin position="61"/>
        <end position="66"/>
    </location>
    <ligand>
        <name>FMN</name>
        <dbReference type="ChEBI" id="CHEBI:58210"/>
    </ligand>
</feature>
<evidence type="ECO:0000256" key="1">
    <source>
        <dbReference type="ARBA" id="ARBA00007301"/>
    </source>
</evidence>
<dbReference type="PANTHER" id="PTHR10851">
    <property type="entry name" value="PYRIDOXINE-5-PHOSPHATE OXIDASE"/>
    <property type="match status" value="1"/>
</dbReference>
<evidence type="ECO:0000256" key="2">
    <source>
        <dbReference type="ARBA" id="ARBA00022630"/>
    </source>
</evidence>
<evidence type="ECO:0000256" key="4">
    <source>
        <dbReference type="ARBA" id="ARBA00023002"/>
    </source>
</evidence>
<feature type="binding site" evidence="6 7">
    <location>
        <begin position="76"/>
        <end position="77"/>
    </location>
    <ligand>
        <name>FMN</name>
        <dbReference type="ChEBI" id="CHEBI:58210"/>
    </ligand>
</feature>
<dbReference type="HOGENOM" id="CLU_032263_2_2_5"/>
<keyword evidence="4 6" id="KW-0560">Oxidoreductase</keyword>